<evidence type="ECO:0000256" key="3">
    <source>
        <dbReference type="ARBA" id="ARBA00022475"/>
    </source>
</evidence>
<dbReference type="InterPro" id="IPR020846">
    <property type="entry name" value="MFS_dom"/>
</dbReference>
<proteinExistence type="predicted"/>
<feature type="region of interest" description="Disordered" evidence="8">
    <location>
        <begin position="497"/>
        <end position="516"/>
    </location>
</feature>
<evidence type="ECO:0000256" key="9">
    <source>
        <dbReference type="SAM" id="Phobius"/>
    </source>
</evidence>
<dbReference type="CDD" id="cd17321">
    <property type="entry name" value="MFS_MMR_MDR_like"/>
    <property type="match status" value="1"/>
</dbReference>
<dbReference type="InterPro" id="IPR004638">
    <property type="entry name" value="EmrB-like"/>
</dbReference>
<feature type="transmembrane region" description="Helical" evidence="9">
    <location>
        <begin position="360"/>
        <end position="383"/>
    </location>
</feature>
<keyword evidence="4 9" id="KW-0812">Transmembrane</keyword>
<sequence>MTNEDSRRWWALAAIGLSLLTVSVDATILNVALPTVSTELGASTSDLQWFVDAFTLAMAALLLPAGLLGDRLGRKTMLMASLFLFGLASLWCAYSGSAGMLIAARTVLGISAAFLVPLCTSVLLDIFEGEHERAKAIGVIAVTQSLGLPLGPIIGGALLNHFWWGSVFLINVPLVAVGLLAVARLVPSSRGSQHGAIDLLGVLLSSVGLVALVYGAIEAGERGWSDPQSLLPLIGGLALLVVFVLWEVRVAVSRDPLLDLSLFRSAGFVWGSILGTVVSFAMFGLIFALPQYFQAVDGTDALGTGLRLLPLIGGVLVSAAVIRSSPEAAPRAVPTAGFVLVAIGLFMGTRTSLSTDYGFVALWLVITGLGLGLAMTRTMAAAVNSLSKERSGVGSAVVSALRQVGGAVGVAVLGTIANASYRSHLTLPGLPDDAKEAARRSVGAGVAVGEQLGSPAVVRSVQDAFVHAMQSLLAVCGGIAVVAAVLALLFMPKRAAGTEPHGEGDEQGSSALRKAA</sequence>
<dbReference type="PANTHER" id="PTHR42718:SF42">
    <property type="entry name" value="EXPORT PROTEIN"/>
    <property type="match status" value="1"/>
</dbReference>
<accession>C5HV05</accession>
<feature type="transmembrane region" description="Helical" evidence="9">
    <location>
        <begin position="329"/>
        <end position="348"/>
    </location>
</feature>
<feature type="transmembrane region" description="Helical" evidence="9">
    <location>
        <begin position="161"/>
        <end position="183"/>
    </location>
</feature>
<feature type="transmembrane region" description="Helical" evidence="9">
    <location>
        <begin position="229"/>
        <end position="246"/>
    </location>
</feature>
<gene>
    <name evidence="11" type="primary">idmC</name>
</gene>
<comment type="subcellular location">
    <subcellularLocation>
        <location evidence="1">Cell membrane</location>
        <topology evidence="1">Multi-pass membrane protein</topology>
    </subcellularLocation>
</comment>
<feature type="transmembrane region" description="Helical" evidence="9">
    <location>
        <begin position="50"/>
        <end position="69"/>
    </location>
</feature>
<dbReference type="PROSITE" id="PS50850">
    <property type="entry name" value="MFS"/>
    <property type="match status" value="1"/>
</dbReference>
<keyword evidence="6 9" id="KW-0472">Membrane</keyword>
<evidence type="ECO:0000256" key="8">
    <source>
        <dbReference type="SAM" id="MobiDB-lite"/>
    </source>
</evidence>
<evidence type="ECO:0000259" key="10">
    <source>
        <dbReference type="PROSITE" id="PS50850"/>
    </source>
</evidence>
<name>C5HV05_STRAT</name>
<evidence type="ECO:0000256" key="7">
    <source>
        <dbReference type="ARBA" id="ARBA00023251"/>
    </source>
</evidence>
<evidence type="ECO:0000256" key="5">
    <source>
        <dbReference type="ARBA" id="ARBA00022989"/>
    </source>
</evidence>
<evidence type="ECO:0000256" key="6">
    <source>
        <dbReference type="ARBA" id="ARBA00023136"/>
    </source>
</evidence>
<dbReference type="InterPro" id="IPR036259">
    <property type="entry name" value="MFS_trans_sf"/>
</dbReference>
<feature type="transmembrane region" description="Helical" evidence="9">
    <location>
        <begin position="136"/>
        <end position="155"/>
    </location>
</feature>
<feature type="transmembrane region" description="Helical" evidence="9">
    <location>
        <begin position="404"/>
        <end position="421"/>
    </location>
</feature>
<feature type="transmembrane region" description="Helical" evidence="9">
    <location>
        <begin position="472"/>
        <end position="491"/>
    </location>
</feature>
<feature type="transmembrane region" description="Helical" evidence="9">
    <location>
        <begin position="76"/>
        <end position="96"/>
    </location>
</feature>
<evidence type="ECO:0000256" key="1">
    <source>
        <dbReference type="ARBA" id="ARBA00004651"/>
    </source>
</evidence>
<evidence type="ECO:0000256" key="4">
    <source>
        <dbReference type="ARBA" id="ARBA00022692"/>
    </source>
</evidence>
<keyword evidence="3" id="KW-1003">Cell membrane</keyword>
<dbReference type="InterPro" id="IPR011701">
    <property type="entry name" value="MFS"/>
</dbReference>
<keyword evidence="5 9" id="KW-1133">Transmembrane helix</keyword>
<evidence type="ECO:0000256" key="2">
    <source>
        <dbReference type="ARBA" id="ARBA00022448"/>
    </source>
</evidence>
<feature type="transmembrane region" description="Helical" evidence="9">
    <location>
        <begin position="267"/>
        <end position="289"/>
    </location>
</feature>
<dbReference type="EMBL" id="FJ545274">
    <property type="protein sequence ID" value="ACN69979.1"/>
    <property type="molecule type" value="Genomic_DNA"/>
</dbReference>
<organism evidence="11">
    <name type="scientific">Streptomyces antibioticus</name>
    <dbReference type="NCBI Taxonomy" id="1890"/>
    <lineage>
        <taxon>Bacteria</taxon>
        <taxon>Bacillati</taxon>
        <taxon>Actinomycetota</taxon>
        <taxon>Actinomycetes</taxon>
        <taxon>Kitasatosporales</taxon>
        <taxon>Streptomycetaceae</taxon>
        <taxon>Streptomyces</taxon>
    </lineage>
</organism>
<dbReference type="NCBIfam" id="TIGR00711">
    <property type="entry name" value="efflux_EmrB"/>
    <property type="match status" value="1"/>
</dbReference>
<feature type="transmembrane region" description="Helical" evidence="9">
    <location>
        <begin position="102"/>
        <end position="124"/>
    </location>
</feature>
<feature type="transmembrane region" description="Helical" evidence="9">
    <location>
        <begin position="195"/>
        <end position="217"/>
    </location>
</feature>
<evidence type="ECO:0000313" key="11">
    <source>
        <dbReference type="EMBL" id="ACN69979.1"/>
    </source>
</evidence>
<feature type="transmembrane region" description="Helical" evidence="9">
    <location>
        <begin position="301"/>
        <end position="322"/>
    </location>
</feature>
<reference evidence="11" key="1">
    <citation type="journal article" date="2009" name="ChemBioChem">
        <title>Analysis of the indanomycin biosynthetic gene cluster from Streptomyces antibioticus NRRL 8167.</title>
        <authorList>
            <person name="Kelly W.L."/>
            <person name="Li C."/>
            <person name="Roege K.E."/>
        </authorList>
    </citation>
    <scope>NUCLEOTIDE SEQUENCE</scope>
    <source>
        <strain evidence="11">NRRL8167</strain>
    </source>
</reference>
<dbReference type="AlphaFoldDB" id="C5HV05"/>
<dbReference type="GO" id="GO:0005886">
    <property type="term" value="C:plasma membrane"/>
    <property type="evidence" value="ECO:0007669"/>
    <property type="project" value="UniProtKB-SubCell"/>
</dbReference>
<dbReference type="SUPFAM" id="SSF103473">
    <property type="entry name" value="MFS general substrate transporter"/>
    <property type="match status" value="1"/>
</dbReference>
<dbReference type="Gene3D" id="1.20.1250.20">
    <property type="entry name" value="MFS general substrate transporter like domains"/>
    <property type="match status" value="1"/>
</dbReference>
<feature type="domain" description="Major facilitator superfamily (MFS) profile" evidence="10">
    <location>
        <begin position="11"/>
        <end position="495"/>
    </location>
</feature>
<dbReference type="Gene3D" id="1.20.1720.10">
    <property type="entry name" value="Multidrug resistance protein D"/>
    <property type="match status" value="1"/>
</dbReference>
<dbReference type="GO" id="GO:0046677">
    <property type="term" value="P:response to antibiotic"/>
    <property type="evidence" value="ECO:0007669"/>
    <property type="project" value="UniProtKB-KW"/>
</dbReference>
<dbReference type="PANTHER" id="PTHR42718">
    <property type="entry name" value="MAJOR FACILITATOR SUPERFAMILY MULTIDRUG TRANSPORTER MFSC"/>
    <property type="match status" value="1"/>
</dbReference>
<keyword evidence="2" id="KW-0813">Transport</keyword>
<protein>
    <submittedName>
        <fullName evidence="11">Efflux transporter</fullName>
    </submittedName>
</protein>
<dbReference type="Pfam" id="PF07690">
    <property type="entry name" value="MFS_1"/>
    <property type="match status" value="1"/>
</dbReference>
<dbReference type="GO" id="GO:0022857">
    <property type="term" value="F:transmembrane transporter activity"/>
    <property type="evidence" value="ECO:0007669"/>
    <property type="project" value="InterPro"/>
</dbReference>
<keyword evidence="7" id="KW-0046">Antibiotic resistance</keyword>